<accession>A0ABN7XCG7</accession>
<name>A0ABN7XCG7_GIGMA</name>
<proteinExistence type="predicted"/>
<keyword evidence="2" id="KW-1185">Reference proteome</keyword>
<reference evidence="1 2" key="1">
    <citation type="submission" date="2021-06" db="EMBL/GenBank/DDBJ databases">
        <authorList>
            <person name="Kallberg Y."/>
            <person name="Tangrot J."/>
            <person name="Rosling A."/>
        </authorList>
    </citation>
    <scope>NUCLEOTIDE SEQUENCE [LARGE SCALE GENOMIC DNA]</scope>
    <source>
        <strain evidence="1 2">120-4 pot B 10/14</strain>
    </source>
</reference>
<organism evidence="1 2">
    <name type="scientific">Gigaspora margarita</name>
    <dbReference type="NCBI Taxonomy" id="4874"/>
    <lineage>
        <taxon>Eukaryota</taxon>
        <taxon>Fungi</taxon>
        <taxon>Fungi incertae sedis</taxon>
        <taxon>Mucoromycota</taxon>
        <taxon>Glomeromycotina</taxon>
        <taxon>Glomeromycetes</taxon>
        <taxon>Diversisporales</taxon>
        <taxon>Gigasporaceae</taxon>
        <taxon>Gigaspora</taxon>
    </lineage>
</organism>
<gene>
    <name evidence="1" type="ORF">GMARGA_LOCUS41403</name>
</gene>
<dbReference type="Proteomes" id="UP000789901">
    <property type="component" value="Unassembled WGS sequence"/>
</dbReference>
<evidence type="ECO:0000313" key="1">
    <source>
        <dbReference type="EMBL" id="CAG8852582.1"/>
    </source>
</evidence>
<feature type="non-terminal residue" evidence="1">
    <location>
        <position position="1"/>
    </location>
</feature>
<evidence type="ECO:0000313" key="2">
    <source>
        <dbReference type="Proteomes" id="UP000789901"/>
    </source>
</evidence>
<comment type="caution">
    <text evidence="1">The sequence shown here is derived from an EMBL/GenBank/DDBJ whole genome shotgun (WGS) entry which is preliminary data.</text>
</comment>
<dbReference type="EMBL" id="CAJVQB010113744">
    <property type="protein sequence ID" value="CAG8852582.1"/>
    <property type="molecule type" value="Genomic_DNA"/>
</dbReference>
<sequence>NYDLSHHPNDERLYNELNGHFFVITDPSIQEIIDGNNNYWSRDRSNMIRHICWFQCSAEG</sequence>
<protein>
    <submittedName>
        <fullName evidence="1">2966_t:CDS:1</fullName>
    </submittedName>
</protein>
<feature type="non-terminal residue" evidence="1">
    <location>
        <position position="60"/>
    </location>
</feature>